<feature type="transmembrane region" description="Helical" evidence="2">
    <location>
        <begin position="342"/>
        <end position="362"/>
    </location>
</feature>
<dbReference type="EMBL" id="QBMN01000131">
    <property type="protein sequence ID" value="PZO36944.1"/>
    <property type="molecule type" value="Genomic_DNA"/>
</dbReference>
<keyword evidence="2" id="KW-1133">Transmembrane helix</keyword>
<sequence>MEQAKDGDAGAIAALLNSSLSPKGITVRAERESYSLCLWFTGSPAPPQAATVAYVRRAIERLQPPNLGILQLYGEQTGFAQPAWSEEISLLSLASDAAVEHEPYAREALAPNGEADPVAPAFEPSVLANSSTAVVVVRAYEEMGLPLGDSLAQVEAVYFKRRAELLRKGDRAALEPLKWAFGTLKTHLEQRATTETTATSAAYTSSHSTSLRPDLPSPGVNSTLRSPPRQTKSRPGPPPCVDDTDVLSFQNRYSNGLVFPVLLLLGMLMNAMPIVNALFYGIKIWLHEFGHATVAWLSGRQALPLPIGWTSYNPQRSLFVYLGILTLLGLLFWAGRREGQRWPMGLAAGLAVVQFYMTWLLPAKSFDMLMAFGGIGGEIYLAALLMVSFYFPLPNYFRWDFYRFPVVLGAAFCFWGQLWLWQQIPRGKASIPFGSLWGETEHGDMNQLANLHGWTPGDIIGTYSAIAHLCLFAIIAVYGYTLFRQHRETFMALGRQWLP</sequence>
<name>A0A2W4VVT1_9CYAN</name>
<organism evidence="3 4">
    <name type="scientific">Shackletoniella antarctica</name>
    <dbReference type="NCBI Taxonomy" id="268115"/>
    <lineage>
        <taxon>Bacteria</taxon>
        <taxon>Bacillati</taxon>
        <taxon>Cyanobacteriota</taxon>
        <taxon>Cyanophyceae</taxon>
        <taxon>Oculatellales</taxon>
        <taxon>Oculatellaceae</taxon>
        <taxon>Shackletoniella</taxon>
    </lineage>
</organism>
<keyword evidence="2" id="KW-0812">Transmembrane</keyword>
<feature type="compositionally biased region" description="Polar residues" evidence="1">
    <location>
        <begin position="219"/>
        <end position="230"/>
    </location>
</feature>
<protein>
    <submittedName>
        <fullName evidence="3">Uncharacterized protein</fullName>
    </submittedName>
</protein>
<feature type="transmembrane region" description="Helical" evidence="2">
    <location>
        <begin position="460"/>
        <end position="483"/>
    </location>
</feature>
<dbReference type="Proteomes" id="UP000249081">
    <property type="component" value="Unassembled WGS sequence"/>
</dbReference>
<feature type="transmembrane region" description="Helical" evidence="2">
    <location>
        <begin position="257"/>
        <end position="282"/>
    </location>
</feature>
<keyword evidence="2" id="KW-0472">Membrane</keyword>
<evidence type="ECO:0000256" key="1">
    <source>
        <dbReference type="SAM" id="MobiDB-lite"/>
    </source>
</evidence>
<accession>A0A2W4VVT1</accession>
<evidence type="ECO:0000256" key="2">
    <source>
        <dbReference type="SAM" id="Phobius"/>
    </source>
</evidence>
<evidence type="ECO:0000313" key="4">
    <source>
        <dbReference type="Proteomes" id="UP000249081"/>
    </source>
</evidence>
<proteinExistence type="predicted"/>
<feature type="transmembrane region" description="Helical" evidence="2">
    <location>
        <begin position="401"/>
        <end position="420"/>
    </location>
</feature>
<feature type="transmembrane region" description="Helical" evidence="2">
    <location>
        <begin position="318"/>
        <end position="335"/>
    </location>
</feature>
<comment type="caution">
    <text evidence="3">The sequence shown here is derived from an EMBL/GenBank/DDBJ whole genome shotgun (WGS) entry which is preliminary data.</text>
</comment>
<gene>
    <name evidence="3" type="ORF">DCF17_16570</name>
</gene>
<dbReference type="AlphaFoldDB" id="A0A2W4VVT1"/>
<feature type="compositionally biased region" description="Low complexity" evidence="1">
    <location>
        <begin position="194"/>
        <end position="210"/>
    </location>
</feature>
<reference evidence="3 4" key="2">
    <citation type="submission" date="2018-06" db="EMBL/GenBank/DDBJ databases">
        <title>Metagenomic assembly of (sub)arctic Cyanobacteria and their associated microbiome from non-axenic cultures.</title>
        <authorList>
            <person name="Baurain D."/>
        </authorList>
    </citation>
    <scope>NUCLEOTIDE SEQUENCE [LARGE SCALE GENOMIC DNA]</scope>
    <source>
        <strain evidence="3">ULC041bin1</strain>
    </source>
</reference>
<feature type="transmembrane region" description="Helical" evidence="2">
    <location>
        <begin position="368"/>
        <end position="389"/>
    </location>
</feature>
<evidence type="ECO:0000313" key="3">
    <source>
        <dbReference type="EMBL" id="PZO36944.1"/>
    </source>
</evidence>
<feature type="region of interest" description="Disordered" evidence="1">
    <location>
        <begin position="194"/>
        <end position="241"/>
    </location>
</feature>
<reference evidence="4" key="1">
    <citation type="submission" date="2018-04" db="EMBL/GenBank/DDBJ databases">
        <authorList>
            <person name="Cornet L."/>
        </authorList>
    </citation>
    <scope>NUCLEOTIDE SEQUENCE [LARGE SCALE GENOMIC DNA]</scope>
</reference>